<evidence type="ECO:0000259" key="4">
    <source>
        <dbReference type="Pfam" id="PF01420"/>
    </source>
</evidence>
<reference evidence="6 8" key="1">
    <citation type="submission" date="2017-09" db="EMBL/GenBank/DDBJ databases">
        <title>Genomics of the genus Arcobacter.</title>
        <authorList>
            <person name="Perez-Cataluna A."/>
            <person name="Figueras M.J."/>
            <person name="Salas-Masso N."/>
        </authorList>
    </citation>
    <scope>NUCLEOTIDE SEQUENCE [LARGE SCALE GENOMIC DNA]</scope>
    <source>
        <strain evidence="6 8">CECT 7837</strain>
    </source>
</reference>
<evidence type="ECO:0000313" key="7">
    <source>
        <dbReference type="Proteomes" id="UP000262582"/>
    </source>
</evidence>
<accession>A0A347U996</accession>
<keyword evidence="6" id="KW-0540">Nuclease</keyword>
<dbReference type="PANTHER" id="PTHR30408">
    <property type="entry name" value="TYPE-1 RESTRICTION ENZYME ECOKI SPECIFICITY PROTEIN"/>
    <property type="match status" value="1"/>
</dbReference>
<dbReference type="REBASE" id="270487">
    <property type="entry name" value="S2.Ael26155ORF1772P"/>
</dbReference>
<keyword evidence="7" id="KW-1185">Reference proteome</keyword>
<evidence type="ECO:0000256" key="3">
    <source>
        <dbReference type="ARBA" id="ARBA00023125"/>
    </source>
</evidence>
<dbReference type="Pfam" id="PF01420">
    <property type="entry name" value="Methylase_S"/>
    <property type="match status" value="1"/>
</dbReference>
<keyword evidence="2" id="KW-0680">Restriction system</keyword>
<sequence>MKYRIREQNELKPSGVEWLGDIPKDWEYHKNKYIFKRISNNVGDNYDNYKVLSLTLNGVIERNMNNMGKMPSSFSIYQIVEKDSLILCLFDIDVTPRIIGYVNTQGIISSAYTNLIVKNLYSKYYYYWFLTLNNQNILLNYTKSLRNTINNENFMSLESLVCSFFEQQKIANFLDEKSKIFDEAILKKEQLISKLELAKQSLISEVVTGKLKIVEQNSKLQTIKREENELKSSGVEWLGDIPKDWKLTKLKYLGDAIIGLTYSPTDVVDKNEGILVLRSSNVQNKRITFEDNVYVKSVIPKKLLTKIDDILICSRNGSRNLIGKNALITEKSQDLTFGAFMTIFRSKYNKYLFYIFNSDIFEAQSASFLSSTINQLTTGNLNNFKIVLPSLEEQQKISKYLDEKLIHFDNTIEKTKQSITKLKEAKEAFISQTVTGKIEVL</sequence>
<gene>
    <name evidence="5" type="primary">hsdS3</name>
    <name evidence="5" type="ORF">AELL_1771</name>
    <name evidence="6" type="ORF">CP962_09690</name>
</gene>
<evidence type="ECO:0000256" key="2">
    <source>
        <dbReference type="ARBA" id="ARBA00022747"/>
    </source>
</evidence>
<evidence type="ECO:0000313" key="8">
    <source>
        <dbReference type="Proteomes" id="UP000290588"/>
    </source>
</evidence>
<comment type="similarity">
    <text evidence="1">Belongs to the type-I restriction system S methylase family.</text>
</comment>
<dbReference type="EMBL" id="NXIG01000009">
    <property type="protein sequence ID" value="RXI29925.1"/>
    <property type="molecule type" value="Genomic_DNA"/>
</dbReference>
<dbReference type="InterPro" id="IPR000055">
    <property type="entry name" value="Restrct_endonuc_typeI_TRD"/>
</dbReference>
<dbReference type="GO" id="GO:0009307">
    <property type="term" value="P:DNA restriction-modification system"/>
    <property type="evidence" value="ECO:0007669"/>
    <property type="project" value="UniProtKB-KW"/>
</dbReference>
<dbReference type="SUPFAM" id="SSF116734">
    <property type="entry name" value="DNA methylase specificity domain"/>
    <property type="match status" value="2"/>
</dbReference>
<dbReference type="EMBL" id="CP032097">
    <property type="protein sequence ID" value="AXX95424.1"/>
    <property type="molecule type" value="Genomic_DNA"/>
</dbReference>
<keyword evidence="6" id="KW-0255">Endonuclease</keyword>
<evidence type="ECO:0000313" key="6">
    <source>
        <dbReference type="EMBL" id="RXI29925.1"/>
    </source>
</evidence>
<dbReference type="OrthoDB" id="5323932at2"/>
<keyword evidence="6" id="KW-0378">Hydrolase</keyword>
<dbReference type="InterPro" id="IPR044946">
    <property type="entry name" value="Restrct_endonuc_typeI_TRD_sf"/>
</dbReference>
<dbReference type="Gene3D" id="1.10.287.1120">
    <property type="entry name" value="Bipartite methylase S protein"/>
    <property type="match status" value="1"/>
</dbReference>
<dbReference type="AlphaFoldDB" id="A0A347U996"/>
<feature type="domain" description="Type I restriction modification DNA specificity" evidence="4">
    <location>
        <begin position="242"/>
        <end position="423"/>
    </location>
</feature>
<dbReference type="CDD" id="cd17265">
    <property type="entry name" value="RMtype1_S_Eco4255III-TRD2-CR2_like"/>
    <property type="match status" value="1"/>
</dbReference>
<proteinExistence type="inferred from homology"/>
<evidence type="ECO:0000256" key="1">
    <source>
        <dbReference type="ARBA" id="ARBA00010923"/>
    </source>
</evidence>
<dbReference type="RefSeq" id="WP_118917591.1">
    <property type="nucleotide sequence ID" value="NZ_CP032097.1"/>
</dbReference>
<reference evidence="5 7" key="2">
    <citation type="submission" date="2018-08" db="EMBL/GenBank/DDBJ databases">
        <title>Complete genome of the Arcobacter ellisii type strain LMG 26155.</title>
        <authorList>
            <person name="Miller W.G."/>
            <person name="Yee E."/>
            <person name="Bono J.L."/>
        </authorList>
    </citation>
    <scope>NUCLEOTIDE SEQUENCE [LARGE SCALE GENOMIC DNA]</scope>
    <source>
        <strain evidence="5 7">LMG 26155</strain>
    </source>
</reference>
<evidence type="ECO:0000313" key="5">
    <source>
        <dbReference type="EMBL" id="AXX95424.1"/>
    </source>
</evidence>
<name>A0A347U996_9BACT</name>
<dbReference type="GO" id="GO:0004519">
    <property type="term" value="F:endonuclease activity"/>
    <property type="evidence" value="ECO:0007669"/>
    <property type="project" value="UniProtKB-KW"/>
</dbReference>
<dbReference type="Proteomes" id="UP000262582">
    <property type="component" value="Chromosome"/>
</dbReference>
<dbReference type="PANTHER" id="PTHR30408:SF12">
    <property type="entry name" value="TYPE I RESTRICTION ENZYME MJAVIII SPECIFICITY SUBUNIT"/>
    <property type="match status" value="1"/>
</dbReference>
<keyword evidence="3" id="KW-0238">DNA-binding</keyword>
<dbReference type="Gene3D" id="3.90.220.20">
    <property type="entry name" value="DNA methylase specificity domains"/>
    <property type="match status" value="2"/>
</dbReference>
<protein>
    <submittedName>
        <fullName evidence="6">Restriction endonuclease subunit S</fullName>
    </submittedName>
    <submittedName>
        <fullName evidence="5">Type I restriction/modification system, specificity subunit</fullName>
    </submittedName>
</protein>
<dbReference type="Proteomes" id="UP000290588">
    <property type="component" value="Unassembled WGS sequence"/>
</dbReference>
<dbReference type="InterPro" id="IPR052021">
    <property type="entry name" value="Type-I_RS_S_subunit"/>
</dbReference>
<dbReference type="KEGG" id="aell:AELL_1771"/>
<organism evidence="6 8">
    <name type="scientific">Arcobacter ellisii</name>
    <dbReference type="NCBI Taxonomy" id="913109"/>
    <lineage>
        <taxon>Bacteria</taxon>
        <taxon>Pseudomonadati</taxon>
        <taxon>Campylobacterota</taxon>
        <taxon>Epsilonproteobacteria</taxon>
        <taxon>Campylobacterales</taxon>
        <taxon>Arcobacteraceae</taxon>
        <taxon>Arcobacter</taxon>
    </lineage>
</organism>
<dbReference type="GO" id="GO:0003677">
    <property type="term" value="F:DNA binding"/>
    <property type="evidence" value="ECO:0007669"/>
    <property type="project" value="UniProtKB-KW"/>
</dbReference>